<proteinExistence type="predicted"/>
<comment type="caution">
    <text evidence="2">The sequence shown here is derived from an EMBL/GenBank/DDBJ whole genome shotgun (WGS) entry which is preliminary data.</text>
</comment>
<keyword evidence="3" id="KW-1185">Reference proteome</keyword>
<evidence type="ECO:0000313" key="2">
    <source>
        <dbReference type="EMBL" id="KAK0629159.1"/>
    </source>
</evidence>
<gene>
    <name evidence="2" type="ORF">B0T17DRAFT_505749</name>
</gene>
<protein>
    <submittedName>
        <fullName evidence="2">Uncharacterized protein</fullName>
    </submittedName>
</protein>
<dbReference type="Proteomes" id="UP001174934">
    <property type="component" value="Unassembled WGS sequence"/>
</dbReference>
<keyword evidence="1" id="KW-0472">Membrane</keyword>
<keyword evidence="1" id="KW-0812">Transmembrane</keyword>
<feature type="transmembrane region" description="Helical" evidence="1">
    <location>
        <begin position="51"/>
        <end position="68"/>
    </location>
</feature>
<dbReference type="EMBL" id="JAULSR010000002">
    <property type="protein sequence ID" value="KAK0629159.1"/>
    <property type="molecule type" value="Genomic_DNA"/>
</dbReference>
<evidence type="ECO:0000256" key="1">
    <source>
        <dbReference type="SAM" id="Phobius"/>
    </source>
</evidence>
<feature type="transmembrane region" description="Helical" evidence="1">
    <location>
        <begin position="74"/>
        <end position="95"/>
    </location>
</feature>
<name>A0AA39X8A7_9PEZI</name>
<sequence length="229" mass="25112">MAAPLLSKQPSGLSPDMVYRPLTPPAASYVRRDTIDAENDGSWNLRVNPLWILRVIVAVLSLASTIVWGTIGKFTITFTVVLIMIVELLYVLWCLGRLWPQSKRKEPDSSVSIPTLISFQIGECTCSYGGDDGGDDDGRKKSKPIPLHSLVDISVGTAIMVLTGITEGNADWWRRINMKAPVIVDYVLGTFVFKIGVSIDRADKPSNSYIRLAPDVDTHRTPRGVSVAA</sequence>
<reference evidence="2" key="1">
    <citation type="submission" date="2023-06" db="EMBL/GenBank/DDBJ databases">
        <title>Genome-scale phylogeny and comparative genomics of the fungal order Sordariales.</title>
        <authorList>
            <consortium name="Lawrence Berkeley National Laboratory"/>
            <person name="Hensen N."/>
            <person name="Bonometti L."/>
            <person name="Westerberg I."/>
            <person name="Brannstrom I.O."/>
            <person name="Guillou S."/>
            <person name="Cros-Aarteil S."/>
            <person name="Calhoun S."/>
            <person name="Haridas S."/>
            <person name="Kuo A."/>
            <person name="Mondo S."/>
            <person name="Pangilinan J."/>
            <person name="Riley R."/>
            <person name="LaButti K."/>
            <person name="Andreopoulos B."/>
            <person name="Lipzen A."/>
            <person name="Chen C."/>
            <person name="Yanf M."/>
            <person name="Daum C."/>
            <person name="Ng V."/>
            <person name="Clum A."/>
            <person name="Steindorff A."/>
            <person name="Ohm R."/>
            <person name="Martin F."/>
            <person name="Silar P."/>
            <person name="Natvig D."/>
            <person name="Lalanne C."/>
            <person name="Gautier V."/>
            <person name="Ament-velasquez S.L."/>
            <person name="Kruys A."/>
            <person name="Hutchinson M.I."/>
            <person name="Powell A.J."/>
            <person name="Barry K."/>
            <person name="Miller A.N."/>
            <person name="Grigoriev I.V."/>
            <person name="Debuchy R."/>
            <person name="Gladieux P."/>
            <person name="Thoren M.H."/>
            <person name="Johannesson H."/>
        </authorList>
    </citation>
    <scope>NUCLEOTIDE SEQUENCE</scope>
    <source>
        <strain evidence="2">SMH3391-2</strain>
    </source>
</reference>
<dbReference type="AlphaFoldDB" id="A0AA39X8A7"/>
<keyword evidence="1" id="KW-1133">Transmembrane helix</keyword>
<organism evidence="2 3">
    <name type="scientific">Bombardia bombarda</name>
    <dbReference type="NCBI Taxonomy" id="252184"/>
    <lineage>
        <taxon>Eukaryota</taxon>
        <taxon>Fungi</taxon>
        <taxon>Dikarya</taxon>
        <taxon>Ascomycota</taxon>
        <taxon>Pezizomycotina</taxon>
        <taxon>Sordariomycetes</taxon>
        <taxon>Sordariomycetidae</taxon>
        <taxon>Sordariales</taxon>
        <taxon>Lasiosphaeriaceae</taxon>
        <taxon>Bombardia</taxon>
    </lineage>
</organism>
<evidence type="ECO:0000313" key="3">
    <source>
        <dbReference type="Proteomes" id="UP001174934"/>
    </source>
</evidence>
<accession>A0AA39X8A7</accession>